<proteinExistence type="predicted"/>
<organism evidence="2 3">
    <name type="scientific">Fusarium langsethiae</name>
    <dbReference type="NCBI Taxonomy" id="179993"/>
    <lineage>
        <taxon>Eukaryota</taxon>
        <taxon>Fungi</taxon>
        <taxon>Dikarya</taxon>
        <taxon>Ascomycota</taxon>
        <taxon>Pezizomycotina</taxon>
        <taxon>Sordariomycetes</taxon>
        <taxon>Hypocreomycetidae</taxon>
        <taxon>Hypocreales</taxon>
        <taxon>Nectriaceae</taxon>
        <taxon>Fusarium</taxon>
    </lineage>
</organism>
<name>A0A0N0V4Y3_FUSLA</name>
<evidence type="ECO:0000313" key="3">
    <source>
        <dbReference type="Proteomes" id="UP000037904"/>
    </source>
</evidence>
<sequence>MALFSPQKEGLAATLSKPGDFLDWEHAFRIQAERLDLQQYLKRKTFLRDKPALPDIRKRKYTKTAQAQRTIRSETQESQESTQDDIQETANGTWVVSDLTEQGQKTFQQDLAFYQLEERIFKDEKKALGTLKDWVLRTVSPSFIRTCCQPHGSIYEWHHNLRARCGRSEADETRDARNRYLTLLKTAPKTTSQAIQWLDKWEEALAKGQQRKVPETLYCSSWAYDFFNISSNILPAWTAAYEISQQSLIQDEALIYRDLANAFRNKLRNAEAANSQGSTRGRIARGVFSASFAGECPQDDEGDAHIIEGQYRSTKKGGRKTKRQRSPDGQEKCPACGLPHILEKCFYVYPNLAWKGFRPRERLQTKVKEALEEDLDLQAQVKALTRKRPKIPSQPTKEEELDQ</sequence>
<comment type="caution">
    <text evidence="2">The sequence shown here is derived from an EMBL/GenBank/DDBJ whole genome shotgun (WGS) entry which is preliminary data.</text>
</comment>
<feature type="region of interest" description="Disordered" evidence="1">
    <location>
        <begin position="382"/>
        <end position="403"/>
    </location>
</feature>
<feature type="region of interest" description="Disordered" evidence="1">
    <location>
        <begin position="311"/>
        <end position="333"/>
    </location>
</feature>
<feature type="region of interest" description="Disordered" evidence="1">
    <location>
        <begin position="61"/>
        <end position="86"/>
    </location>
</feature>
<reference evidence="2 3" key="1">
    <citation type="submission" date="2015-04" db="EMBL/GenBank/DDBJ databases">
        <title>The draft genome sequence of Fusarium langsethiae, a T-2/HT-2 mycotoxin producer.</title>
        <authorList>
            <person name="Lysoe E."/>
            <person name="Divon H.H."/>
            <person name="Terzi V."/>
            <person name="Orru L."/>
            <person name="Lamontanara A."/>
            <person name="Kolseth A.-K."/>
            <person name="Frandsen R.J."/>
            <person name="Nielsen K."/>
            <person name="Thrane U."/>
        </authorList>
    </citation>
    <scope>NUCLEOTIDE SEQUENCE [LARGE SCALE GENOMIC DNA]</scope>
    <source>
        <strain evidence="2 3">Fl201059</strain>
    </source>
</reference>
<dbReference type="AlphaFoldDB" id="A0A0N0V4Y3"/>
<evidence type="ECO:0000313" key="2">
    <source>
        <dbReference type="EMBL" id="KPA36355.1"/>
    </source>
</evidence>
<feature type="compositionally biased region" description="Basic residues" evidence="1">
    <location>
        <begin position="313"/>
        <end position="324"/>
    </location>
</feature>
<gene>
    <name evidence="2" type="ORF">FLAG1_10891</name>
</gene>
<dbReference type="EMBL" id="JXCE01000665">
    <property type="protein sequence ID" value="KPA36355.1"/>
    <property type="molecule type" value="Genomic_DNA"/>
</dbReference>
<evidence type="ECO:0000256" key="1">
    <source>
        <dbReference type="SAM" id="MobiDB-lite"/>
    </source>
</evidence>
<keyword evidence="3" id="KW-1185">Reference proteome</keyword>
<protein>
    <submittedName>
        <fullName evidence="2">Gag protein</fullName>
    </submittedName>
</protein>
<accession>A0A0N0V4Y3</accession>
<dbReference type="Proteomes" id="UP000037904">
    <property type="component" value="Unassembled WGS sequence"/>
</dbReference>